<comment type="similarity">
    <text evidence="1">Belongs to the short-chain dehydrogenases/reductases (SDR) family.</text>
</comment>
<dbReference type="EMBL" id="JAAAPX010000093">
    <property type="protein sequence ID" value="KAF4232261.1"/>
    <property type="molecule type" value="Genomic_DNA"/>
</dbReference>
<dbReference type="Proteomes" id="UP000653565">
    <property type="component" value="Unassembled WGS sequence"/>
</dbReference>
<feature type="domain" description="Methyltransferase" evidence="5">
    <location>
        <begin position="574"/>
        <end position="722"/>
    </location>
</feature>
<dbReference type="CDD" id="cd14688">
    <property type="entry name" value="bZIP_YAP"/>
    <property type="match status" value="1"/>
</dbReference>
<name>A0A8H4GZM3_9EURO</name>
<evidence type="ECO:0000256" key="4">
    <source>
        <dbReference type="SAM" id="Coils"/>
    </source>
</evidence>
<dbReference type="InterPro" id="IPR025714">
    <property type="entry name" value="Methyltranfer_dom"/>
</dbReference>
<dbReference type="PANTHER" id="PTHR24320:SF282">
    <property type="entry name" value="WW DOMAIN-CONTAINING OXIDOREDUCTASE"/>
    <property type="match status" value="1"/>
</dbReference>
<dbReference type="AlphaFoldDB" id="A0A8H4GZM3"/>
<keyword evidence="7" id="KW-1185">Reference proteome</keyword>
<dbReference type="PRINTS" id="PR00081">
    <property type="entry name" value="GDHRDH"/>
</dbReference>
<dbReference type="InterPro" id="IPR002347">
    <property type="entry name" value="SDR_fam"/>
</dbReference>
<gene>
    <name evidence="6" type="ORF">CNMCM6805_010097</name>
</gene>
<dbReference type="InterPro" id="IPR029063">
    <property type="entry name" value="SAM-dependent_MTases_sf"/>
</dbReference>
<evidence type="ECO:0000256" key="1">
    <source>
        <dbReference type="ARBA" id="ARBA00006484"/>
    </source>
</evidence>
<evidence type="ECO:0000256" key="2">
    <source>
        <dbReference type="ARBA" id="ARBA00022857"/>
    </source>
</evidence>
<dbReference type="Gene3D" id="3.40.50.150">
    <property type="entry name" value="Vaccinia Virus protein VP39"/>
    <property type="match status" value="1"/>
</dbReference>
<reference evidence="6" key="2">
    <citation type="submission" date="2020-04" db="EMBL/GenBank/DDBJ databases">
        <authorList>
            <person name="Santos R.A.C."/>
            <person name="Steenwyk J.L."/>
            <person name="Rivero-Menendez O."/>
            <person name="Mead M.E."/>
            <person name="Silva L.P."/>
            <person name="Bastos R.W."/>
            <person name="Alastruey-Izquierdo A."/>
            <person name="Goldman G.H."/>
            <person name="Rokas A."/>
        </authorList>
    </citation>
    <scope>NUCLEOTIDE SEQUENCE</scope>
    <source>
        <strain evidence="6">CNM-CM6805</strain>
    </source>
</reference>
<dbReference type="PANTHER" id="PTHR24320">
    <property type="entry name" value="RETINOL DEHYDROGENASE"/>
    <property type="match status" value="1"/>
</dbReference>
<protein>
    <recommendedName>
        <fullName evidence="5">Methyltransferase domain-containing protein</fullName>
    </recommendedName>
</protein>
<evidence type="ECO:0000313" key="6">
    <source>
        <dbReference type="EMBL" id="KAF4232261.1"/>
    </source>
</evidence>
<dbReference type="InterPro" id="IPR036291">
    <property type="entry name" value="NAD(P)-bd_dom_sf"/>
</dbReference>
<dbReference type="CDD" id="cd02440">
    <property type="entry name" value="AdoMet_MTases"/>
    <property type="match status" value="1"/>
</dbReference>
<dbReference type="Pfam" id="PF13847">
    <property type="entry name" value="Methyltransf_31"/>
    <property type="match status" value="1"/>
</dbReference>
<dbReference type="SUPFAM" id="SSF51735">
    <property type="entry name" value="NAD(P)-binding Rossmann-fold domains"/>
    <property type="match status" value="1"/>
</dbReference>
<comment type="caution">
    <text evidence="6">The sequence shown here is derived from an EMBL/GenBank/DDBJ whole genome shotgun (WGS) entry which is preliminary data.</text>
</comment>
<evidence type="ECO:0000259" key="5">
    <source>
        <dbReference type="Pfam" id="PF13847"/>
    </source>
</evidence>
<keyword evidence="3" id="KW-0560">Oxidoreductase</keyword>
<dbReference type="Pfam" id="PF00106">
    <property type="entry name" value="adh_short"/>
    <property type="match status" value="1"/>
</dbReference>
<reference evidence="6" key="1">
    <citation type="journal article" date="2020" name="bioRxiv">
        <title>Genomic and phenotypic heterogeneity of clinical isolates of the human pathogens Aspergillus fumigatus, Aspergillus lentulus and Aspergillus fumigatiaffinis.</title>
        <authorList>
            <person name="dos Santos R.A.C."/>
            <person name="Steenwyk J.L."/>
            <person name="Rivero-Menendez O."/>
            <person name="Mead M.E."/>
            <person name="Silva L.P."/>
            <person name="Bastos R.W."/>
            <person name="Alastruey-Izquierdo A."/>
            <person name="Goldman G.H."/>
            <person name="Rokas A."/>
        </authorList>
    </citation>
    <scope>NUCLEOTIDE SEQUENCE</scope>
    <source>
        <strain evidence="6">CNM-CM6805</strain>
    </source>
</reference>
<evidence type="ECO:0000256" key="3">
    <source>
        <dbReference type="ARBA" id="ARBA00023002"/>
    </source>
</evidence>
<feature type="coiled-coil region" evidence="4">
    <location>
        <begin position="310"/>
        <end position="351"/>
    </location>
</feature>
<dbReference type="SUPFAM" id="SSF53335">
    <property type="entry name" value="S-adenosyl-L-methionine-dependent methyltransferases"/>
    <property type="match status" value="1"/>
</dbReference>
<keyword evidence="4" id="KW-0175">Coiled coil</keyword>
<sequence>MAAFVTEFLNPCNYLGGVSFDPERDIQDLSGKVVLVTGGNAGLGKESILQLAKHNPEKIFLGARSKAKAESAISSLKGQLSNNVNITWLPLDLTSVQSIKEAAQQFSAQSSRLDILMLNAGVMALPPGETEMGHEIQLGTNHTGHFLLTKLLLPTLLKTAQEPNSDVRVVSLSSIGHNLAPPFETILDQDKLKRVHTNLRYGASKAANILFAAELARRFPSITAVSVHPGIIFTDLYGPASEGSTIAALSSKLLSIFGTPVPAGAYNQLWAAAAAKKQDLVNGAYYVPDEDLKRVRENQRKCRQRRHDYVAELESKIAAYAEAAAEADRRRQAVEEDLRRENEALRTLLASSGLGHNVLDHNIAQKHQEAILDDIQMSLSFAANTVPTTLELQADPMALQSPNVAPSFGFPTSIREVADTGLAAPSTFDFTPSQSTDLSTCLDFPVPTLHEPIVLERESQTRLLELLPTTNQSTAGLDITIGLVDPILQDTTLCAVAIQIVRHSHDAVAMAEETYQHVRSRYGDIAKRTDVTVHDKEDDIALAFGYSAKDLRALPDKANLGLSCGNPVAHANIKEGETIVDLGSGGGIDVLLAARKVGPEGTAIGIDMTKDMINLAKKNAEAAGLSNTRFIEASITSIPLPDASVDCIISNCVINLIPSKDKPTVFQEIARLLKPGGRVAISDILARKELPAKIVNDIALHVGCIAGASQVAEYEDYLKRAGFEDILMVDTKADLNLYKQSSYLGQSSCCGPAETRKEWPAEYTEMDFNEWVASFQIYAVKGSSVVQDGP</sequence>
<proteinExistence type="inferred from homology"/>
<dbReference type="Gene3D" id="3.40.50.720">
    <property type="entry name" value="NAD(P)-binding Rossmann-like Domain"/>
    <property type="match status" value="1"/>
</dbReference>
<dbReference type="GO" id="GO:0016491">
    <property type="term" value="F:oxidoreductase activity"/>
    <property type="evidence" value="ECO:0007669"/>
    <property type="project" value="UniProtKB-KW"/>
</dbReference>
<keyword evidence="2" id="KW-0521">NADP</keyword>
<organism evidence="6 7">
    <name type="scientific">Aspergillus fumigatiaffinis</name>
    <dbReference type="NCBI Taxonomy" id="340414"/>
    <lineage>
        <taxon>Eukaryota</taxon>
        <taxon>Fungi</taxon>
        <taxon>Dikarya</taxon>
        <taxon>Ascomycota</taxon>
        <taxon>Pezizomycotina</taxon>
        <taxon>Eurotiomycetes</taxon>
        <taxon>Eurotiomycetidae</taxon>
        <taxon>Eurotiales</taxon>
        <taxon>Aspergillaceae</taxon>
        <taxon>Aspergillus</taxon>
        <taxon>Aspergillus subgen. Fumigati</taxon>
    </lineage>
</organism>
<evidence type="ECO:0000313" key="7">
    <source>
        <dbReference type="Proteomes" id="UP000653565"/>
    </source>
</evidence>
<accession>A0A8H4GZM3</accession>
<dbReference type="NCBIfam" id="NF008823">
    <property type="entry name" value="PRK11873.1"/>
    <property type="match status" value="1"/>
</dbReference>